<dbReference type="NCBIfam" id="TIGR00179">
    <property type="entry name" value="murB"/>
    <property type="match status" value="1"/>
</dbReference>
<evidence type="ECO:0000256" key="12">
    <source>
        <dbReference type="ARBA" id="ARBA00023002"/>
    </source>
</evidence>
<evidence type="ECO:0000256" key="7">
    <source>
        <dbReference type="ARBA" id="ARBA00022630"/>
    </source>
</evidence>
<evidence type="ECO:0000256" key="2">
    <source>
        <dbReference type="ARBA" id="ARBA00003921"/>
    </source>
</evidence>
<dbReference type="Pfam" id="PF01565">
    <property type="entry name" value="FAD_binding_4"/>
    <property type="match status" value="1"/>
</dbReference>
<dbReference type="InterPro" id="IPR036635">
    <property type="entry name" value="MurB_C_sf"/>
</dbReference>
<comment type="similarity">
    <text evidence="16">Belongs to the MurB family.</text>
</comment>
<evidence type="ECO:0000256" key="13">
    <source>
        <dbReference type="ARBA" id="ARBA00023306"/>
    </source>
</evidence>
<dbReference type="SUPFAM" id="SSF56176">
    <property type="entry name" value="FAD-binding/transporter-associated domain-like"/>
    <property type="match status" value="1"/>
</dbReference>
<dbReference type="SUPFAM" id="SSF56194">
    <property type="entry name" value="Uridine diphospho-N-Acetylenolpyruvylglucosamine reductase, MurB, C-terminal domain"/>
    <property type="match status" value="1"/>
</dbReference>
<evidence type="ECO:0000256" key="4">
    <source>
        <dbReference type="ARBA" id="ARBA00004752"/>
    </source>
</evidence>
<evidence type="ECO:0000256" key="6">
    <source>
        <dbReference type="ARBA" id="ARBA00022618"/>
    </source>
</evidence>
<dbReference type="Gene3D" id="3.90.78.10">
    <property type="entry name" value="UDP-N-acetylenolpyruvoylglucosamine reductase, C-terminal domain"/>
    <property type="match status" value="1"/>
</dbReference>
<evidence type="ECO:0000256" key="1">
    <source>
        <dbReference type="ARBA" id="ARBA00001974"/>
    </source>
</evidence>
<evidence type="ECO:0000313" key="18">
    <source>
        <dbReference type="EMBL" id="KKT82637.1"/>
    </source>
</evidence>
<comment type="pathway">
    <text evidence="4 16">Cell wall biogenesis; peptidoglycan biosynthesis.</text>
</comment>
<keyword evidence="14 16" id="KW-0961">Cell wall biogenesis/degradation</keyword>
<keyword evidence="9 16" id="KW-0521">NADP</keyword>
<comment type="catalytic activity">
    <reaction evidence="15 16">
        <text>UDP-N-acetyl-alpha-D-muramate + NADP(+) = UDP-N-acetyl-3-O-(1-carboxyvinyl)-alpha-D-glucosamine + NADPH + H(+)</text>
        <dbReference type="Rhea" id="RHEA:12248"/>
        <dbReference type="ChEBI" id="CHEBI:15378"/>
        <dbReference type="ChEBI" id="CHEBI:57783"/>
        <dbReference type="ChEBI" id="CHEBI:58349"/>
        <dbReference type="ChEBI" id="CHEBI:68483"/>
        <dbReference type="ChEBI" id="CHEBI:70757"/>
        <dbReference type="EC" id="1.3.1.98"/>
    </reaction>
</comment>
<name>A0A0G1MPD0_9BACT</name>
<dbReference type="HAMAP" id="MF_00037">
    <property type="entry name" value="MurB"/>
    <property type="match status" value="1"/>
</dbReference>
<feature type="domain" description="FAD-binding PCMH-type" evidence="17">
    <location>
        <begin position="16"/>
        <end position="188"/>
    </location>
</feature>
<feature type="active site" description="Proton donor" evidence="16">
    <location>
        <position position="237"/>
    </location>
</feature>
<keyword evidence="13 16" id="KW-0131">Cell cycle</keyword>
<dbReference type="GO" id="GO:0051301">
    <property type="term" value="P:cell division"/>
    <property type="evidence" value="ECO:0007669"/>
    <property type="project" value="UniProtKB-KW"/>
</dbReference>
<proteinExistence type="inferred from homology"/>
<keyword evidence="11 16" id="KW-0573">Peptidoglycan synthesis</keyword>
<dbReference type="UniPathway" id="UPA00219"/>
<comment type="function">
    <text evidence="2 16">Cell wall formation.</text>
</comment>
<dbReference type="GO" id="GO:0008762">
    <property type="term" value="F:UDP-N-acetylmuramate dehydrogenase activity"/>
    <property type="evidence" value="ECO:0007669"/>
    <property type="project" value="UniProtKB-UniRule"/>
</dbReference>
<keyword evidence="7 16" id="KW-0285">Flavoprotein</keyword>
<dbReference type="NCBIfam" id="NF000755">
    <property type="entry name" value="PRK00046.1"/>
    <property type="match status" value="1"/>
</dbReference>
<evidence type="ECO:0000256" key="15">
    <source>
        <dbReference type="ARBA" id="ARBA00048914"/>
    </source>
</evidence>
<gene>
    <name evidence="16" type="primary">murB</name>
    <name evidence="18" type="ORF">UW79_C0003G0018</name>
</gene>
<dbReference type="InterPro" id="IPR016167">
    <property type="entry name" value="FAD-bd_PCMH_sub1"/>
</dbReference>
<comment type="subcellular location">
    <subcellularLocation>
        <location evidence="3 16">Cytoplasm</location>
    </subcellularLocation>
</comment>
<dbReference type="NCBIfam" id="NF010478">
    <property type="entry name" value="PRK13903.1"/>
    <property type="match status" value="1"/>
</dbReference>
<organism evidence="18 19">
    <name type="scientific">Candidatus Yanofskybacteria bacterium GW2011_GWA2_44_9</name>
    <dbReference type="NCBI Taxonomy" id="1619025"/>
    <lineage>
        <taxon>Bacteria</taxon>
        <taxon>Candidatus Yanofskyibacteriota</taxon>
    </lineage>
</organism>
<dbReference type="GO" id="GO:0005829">
    <property type="term" value="C:cytosol"/>
    <property type="evidence" value="ECO:0007669"/>
    <property type="project" value="TreeGrafter"/>
</dbReference>
<dbReference type="PROSITE" id="PS51387">
    <property type="entry name" value="FAD_PCMH"/>
    <property type="match status" value="1"/>
</dbReference>
<reference evidence="18 19" key="1">
    <citation type="journal article" date="2015" name="Nature">
        <title>rRNA introns, odd ribosomes, and small enigmatic genomes across a large radiation of phyla.</title>
        <authorList>
            <person name="Brown C.T."/>
            <person name="Hug L.A."/>
            <person name="Thomas B.C."/>
            <person name="Sharon I."/>
            <person name="Castelle C.J."/>
            <person name="Singh A."/>
            <person name="Wilkins M.J."/>
            <person name="Williams K.H."/>
            <person name="Banfield J.F."/>
        </authorList>
    </citation>
    <scope>NUCLEOTIDE SEQUENCE [LARGE SCALE GENOMIC DNA]</scope>
</reference>
<evidence type="ECO:0000256" key="10">
    <source>
        <dbReference type="ARBA" id="ARBA00022960"/>
    </source>
</evidence>
<dbReference type="PANTHER" id="PTHR21071:SF4">
    <property type="entry name" value="UDP-N-ACETYLENOLPYRUVOYLGLUCOSAMINE REDUCTASE"/>
    <property type="match status" value="1"/>
</dbReference>
<evidence type="ECO:0000256" key="16">
    <source>
        <dbReference type="HAMAP-Rule" id="MF_00037"/>
    </source>
</evidence>
<dbReference type="Pfam" id="PF02873">
    <property type="entry name" value="MurB_C"/>
    <property type="match status" value="1"/>
</dbReference>
<dbReference type="InterPro" id="IPR016166">
    <property type="entry name" value="FAD-bd_PCMH"/>
</dbReference>
<evidence type="ECO:0000256" key="5">
    <source>
        <dbReference type="ARBA" id="ARBA00022490"/>
    </source>
</evidence>
<keyword evidence="6 16" id="KW-0132">Cell division</keyword>
<dbReference type="GO" id="GO:0009252">
    <property type="term" value="P:peptidoglycan biosynthetic process"/>
    <property type="evidence" value="ECO:0007669"/>
    <property type="project" value="UniProtKB-UniRule"/>
</dbReference>
<evidence type="ECO:0000256" key="11">
    <source>
        <dbReference type="ARBA" id="ARBA00022984"/>
    </source>
</evidence>
<comment type="caution">
    <text evidence="18">The sequence shown here is derived from an EMBL/GenBank/DDBJ whole genome shotgun (WGS) entry which is preliminary data.</text>
</comment>
<dbReference type="EMBL" id="LCJR01000003">
    <property type="protein sequence ID" value="KKT82637.1"/>
    <property type="molecule type" value="Genomic_DNA"/>
</dbReference>
<dbReference type="GO" id="GO:0008360">
    <property type="term" value="P:regulation of cell shape"/>
    <property type="evidence" value="ECO:0007669"/>
    <property type="project" value="UniProtKB-KW"/>
</dbReference>
<dbReference type="PATRIC" id="fig|1619025.3.peg.133"/>
<keyword evidence="12 16" id="KW-0560">Oxidoreductase</keyword>
<dbReference type="PANTHER" id="PTHR21071">
    <property type="entry name" value="UDP-N-ACETYLENOLPYRUVOYLGLUCOSAMINE REDUCTASE"/>
    <property type="match status" value="1"/>
</dbReference>
<sequence>MRILKNVKLAPYTTFRIGGPAELFAEAKSLSEIKESVKFARKNKLKIFVLGGGSNILISDDGVRGLVLRLLIRGADFRDKGSFVLASVGAGEIWDKVVAWAVRHNFGGIENLSLIPGTVGGAVHQNIGAYGTELKDVLHSVNALNIKSGEVLRLSKKGCRFGYRDSIFQHKIGKNYIVLSAVLRLDKKPKPKIIYSDLVKYFQNKKEPSIQKIREAVIRIRRSKLIYPDQFFGTAGSFFKNPVISSGVYKRLIGLHPGLKGRISGRNLVKLSAGQLIELSGWKGKRIGSVGVSKKHALVLVNYGRGRAQDIKKFASLIGSDVERKFGVKLEPEVRFVGEI</sequence>
<dbReference type="EC" id="1.3.1.98" evidence="16"/>
<keyword evidence="8 16" id="KW-0274">FAD</keyword>
<dbReference type="InterPro" id="IPR036318">
    <property type="entry name" value="FAD-bd_PCMH-like_sf"/>
</dbReference>
<comment type="cofactor">
    <cofactor evidence="1 16">
        <name>FAD</name>
        <dbReference type="ChEBI" id="CHEBI:57692"/>
    </cofactor>
</comment>
<dbReference type="GO" id="GO:0071555">
    <property type="term" value="P:cell wall organization"/>
    <property type="evidence" value="ECO:0007669"/>
    <property type="project" value="UniProtKB-KW"/>
</dbReference>
<evidence type="ECO:0000256" key="9">
    <source>
        <dbReference type="ARBA" id="ARBA00022857"/>
    </source>
</evidence>
<dbReference type="InterPro" id="IPR016169">
    <property type="entry name" value="FAD-bd_PCMH_sub2"/>
</dbReference>
<dbReference type="GO" id="GO:0071949">
    <property type="term" value="F:FAD binding"/>
    <property type="evidence" value="ECO:0007669"/>
    <property type="project" value="InterPro"/>
</dbReference>
<feature type="active site" evidence="16">
    <location>
        <position position="333"/>
    </location>
</feature>
<evidence type="ECO:0000256" key="8">
    <source>
        <dbReference type="ARBA" id="ARBA00022827"/>
    </source>
</evidence>
<dbReference type="Proteomes" id="UP000034032">
    <property type="component" value="Unassembled WGS sequence"/>
</dbReference>
<dbReference type="AlphaFoldDB" id="A0A0G1MPD0"/>
<keyword evidence="10 16" id="KW-0133">Cell shape</keyword>
<keyword evidence="5 16" id="KW-0963">Cytoplasm</keyword>
<dbReference type="Gene3D" id="3.30.43.10">
    <property type="entry name" value="Uridine Diphospho-n-acetylenolpyruvylglucosamine Reductase, domain 2"/>
    <property type="match status" value="1"/>
</dbReference>
<accession>A0A0G1MPD0</accession>
<dbReference type="InterPro" id="IPR003170">
    <property type="entry name" value="MurB"/>
</dbReference>
<feature type="active site" evidence="16">
    <location>
        <position position="164"/>
    </location>
</feature>
<evidence type="ECO:0000313" key="19">
    <source>
        <dbReference type="Proteomes" id="UP000034032"/>
    </source>
</evidence>
<dbReference type="Gene3D" id="3.30.465.10">
    <property type="match status" value="1"/>
</dbReference>
<dbReference type="InterPro" id="IPR006094">
    <property type="entry name" value="Oxid_FAD_bind_N"/>
</dbReference>
<dbReference type="InterPro" id="IPR011601">
    <property type="entry name" value="MurB_C"/>
</dbReference>
<evidence type="ECO:0000256" key="14">
    <source>
        <dbReference type="ARBA" id="ARBA00023316"/>
    </source>
</evidence>
<protein>
    <recommendedName>
        <fullName evidence="16">UDP-N-acetylenolpyruvoylglucosamine reductase</fullName>
        <ecNumber evidence="16">1.3.1.98</ecNumber>
    </recommendedName>
    <alternativeName>
        <fullName evidence="16">UDP-N-acetylmuramate dehydrogenase</fullName>
    </alternativeName>
</protein>
<evidence type="ECO:0000256" key="3">
    <source>
        <dbReference type="ARBA" id="ARBA00004496"/>
    </source>
</evidence>
<evidence type="ECO:0000259" key="17">
    <source>
        <dbReference type="PROSITE" id="PS51387"/>
    </source>
</evidence>